<comment type="caution">
    <text evidence="2">The sequence shown here is derived from an EMBL/GenBank/DDBJ whole genome shotgun (WGS) entry which is preliminary data.</text>
</comment>
<keyword evidence="2" id="KW-0540">Nuclease</keyword>
<dbReference type="EMBL" id="VDUZ01000056">
    <property type="protein sequence ID" value="TXL70592.1"/>
    <property type="molecule type" value="Genomic_DNA"/>
</dbReference>
<accession>A0A5C8P9Z3</accession>
<evidence type="ECO:0000259" key="1">
    <source>
        <dbReference type="Pfam" id="PF04480"/>
    </source>
</evidence>
<dbReference type="InterPro" id="IPR011335">
    <property type="entry name" value="Restrct_endonuc-II-like"/>
</dbReference>
<reference evidence="2 3" key="1">
    <citation type="submission" date="2019-06" db="EMBL/GenBank/DDBJ databases">
        <title>New taxonomy in bacterial strain CC-CFT640, isolated from vineyard.</title>
        <authorList>
            <person name="Lin S.-Y."/>
            <person name="Tsai C.-F."/>
            <person name="Young C.-C."/>
        </authorList>
    </citation>
    <scope>NUCLEOTIDE SEQUENCE [LARGE SCALE GENOMIC DNA]</scope>
    <source>
        <strain evidence="2 3">CC-CFT640</strain>
    </source>
</reference>
<keyword evidence="2" id="KW-0255">Endonuclease</keyword>
<feature type="domain" description="DUF559" evidence="1">
    <location>
        <begin position="7"/>
        <end position="112"/>
    </location>
</feature>
<proteinExistence type="predicted"/>
<organism evidence="2 3">
    <name type="scientific">Vineibacter terrae</name>
    <dbReference type="NCBI Taxonomy" id="2586908"/>
    <lineage>
        <taxon>Bacteria</taxon>
        <taxon>Pseudomonadati</taxon>
        <taxon>Pseudomonadota</taxon>
        <taxon>Alphaproteobacteria</taxon>
        <taxon>Hyphomicrobiales</taxon>
        <taxon>Vineibacter</taxon>
    </lineage>
</organism>
<evidence type="ECO:0000313" key="3">
    <source>
        <dbReference type="Proteomes" id="UP000321638"/>
    </source>
</evidence>
<dbReference type="PANTHER" id="PTHR38590">
    <property type="entry name" value="BLL0828 PROTEIN"/>
    <property type="match status" value="1"/>
</dbReference>
<dbReference type="InterPro" id="IPR007569">
    <property type="entry name" value="DUF559"/>
</dbReference>
<dbReference type="OrthoDB" id="9798754at2"/>
<keyword evidence="3" id="KW-1185">Reference proteome</keyword>
<dbReference type="Proteomes" id="UP000321638">
    <property type="component" value="Unassembled WGS sequence"/>
</dbReference>
<dbReference type="SUPFAM" id="SSF52980">
    <property type="entry name" value="Restriction endonuclease-like"/>
    <property type="match status" value="1"/>
</dbReference>
<dbReference type="Gene3D" id="3.40.960.10">
    <property type="entry name" value="VSR Endonuclease"/>
    <property type="match status" value="1"/>
</dbReference>
<dbReference type="InterPro" id="IPR047216">
    <property type="entry name" value="Endonuclease_DUF559_bact"/>
</dbReference>
<dbReference type="PANTHER" id="PTHR38590:SF1">
    <property type="entry name" value="BLL0828 PROTEIN"/>
    <property type="match status" value="1"/>
</dbReference>
<dbReference type="GO" id="GO:0004519">
    <property type="term" value="F:endonuclease activity"/>
    <property type="evidence" value="ECO:0007669"/>
    <property type="project" value="UniProtKB-KW"/>
</dbReference>
<dbReference type="Pfam" id="PF04480">
    <property type="entry name" value="DUF559"/>
    <property type="match status" value="1"/>
</dbReference>
<name>A0A5C8P9Z3_9HYPH</name>
<dbReference type="AlphaFoldDB" id="A0A5C8P9Z3"/>
<keyword evidence="2" id="KW-0378">Hydrolase</keyword>
<dbReference type="RefSeq" id="WP_147851386.1">
    <property type="nucleotide sequence ID" value="NZ_VDUZ01000056.1"/>
</dbReference>
<protein>
    <submittedName>
        <fullName evidence="2">Endonuclease domain-containing protein</fullName>
    </submittedName>
</protein>
<sequence>MILRHRHLERARYLRREATPAERDLWKRLRFRQVSNAKFRRQRPIGRYIVDFVCLEAKLIVEIDGSQHADRVSYDEERTRFLEAIGFRVMRFWNGELLAQPHHVMEQIFTAVSERLRQQRD</sequence>
<gene>
    <name evidence="2" type="ORF">FHP25_33605</name>
</gene>
<dbReference type="CDD" id="cd01038">
    <property type="entry name" value="Endonuclease_DUF559"/>
    <property type="match status" value="1"/>
</dbReference>
<evidence type="ECO:0000313" key="2">
    <source>
        <dbReference type="EMBL" id="TXL70592.1"/>
    </source>
</evidence>